<dbReference type="PANTHER" id="PTHR27009">
    <property type="entry name" value="RUST RESISTANCE KINASE LR10-RELATED"/>
    <property type="match status" value="1"/>
</dbReference>
<feature type="binding site" evidence="15">
    <location>
        <position position="123"/>
    </location>
    <ligand>
        <name>ATP</name>
        <dbReference type="ChEBI" id="CHEBI:30616"/>
    </ligand>
</feature>
<keyword evidence="6" id="KW-0732">Signal</keyword>
<proteinExistence type="predicted"/>
<dbReference type="AlphaFoldDB" id="A0AAV5IIF9"/>
<accession>A0AAV5IIF9</accession>
<evidence type="ECO:0000256" key="1">
    <source>
        <dbReference type="ARBA" id="ARBA00004479"/>
    </source>
</evidence>
<protein>
    <recommendedName>
        <fullName evidence="2">non-specific serine/threonine protein kinase</fullName>
        <ecNumber evidence="2">2.7.11.1</ecNumber>
    </recommendedName>
</protein>
<dbReference type="EC" id="2.7.11.1" evidence="2"/>
<evidence type="ECO:0000256" key="10">
    <source>
        <dbReference type="ARBA" id="ARBA00022989"/>
    </source>
</evidence>
<evidence type="ECO:0000256" key="15">
    <source>
        <dbReference type="PROSITE-ProRule" id="PRU10141"/>
    </source>
</evidence>
<dbReference type="Gene3D" id="3.30.200.20">
    <property type="entry name" value="Phosphorylase Kinase, domain 1"/>
    <property type="match status" value="2"/>
</dbReference>
<evidence type="ECO:0000256" key="16">
    <source>
        <dbReference type="SAM" id="Phobius"/>
    </source>
</evidence>
<comment type="catalytic activity">
    <reaction evidence="14">
        <text>L-seryl-[protein] + ATP = O-phospho-L-seryl-[protein] + ADP + H(+)</text>
        <dbReference type="Rhea" id="RHEA:17989"/>
        <dbReference type="Rhea" id="RHEA-COMP:9863"/>
        <dbReference type="Rhea" id="RHEA-COMP:11604"/>
        <dbReference type="ChEBI" id="CHEBI:15378"/>
        <dbReference type="ChEBI" id="CHEBI:29999"/>
        <dbReference type="ChEBI" id="CHEBI:30616"/>
        <dbReference type="ChEBI" id="CHEBI:83421"/>
        <dbReference type="ChEBI" id="CHEBI:456216"/>
        <dbReference type="EC" id="2.7.11.1"/>
    </reaction>
</comment>
<dbReference type="Gene3D" id="1.10.510.10">
    <property type="entry name" value="Transferase(Phosphotransferase) domain 1"/>
    <property type="match status" value="2"/>
</dbReference>
<dbReference type="InterPro" id="IPR008271">
    <property type="entry name" value="Ser/Thr_kinase_AS"/>
</dbReference>
<feature type="binding site" evidence="15">
    <location>
        <position position="443"/>
    </location>
    <ligand>
        <name>ATP</name>
        <dbReference type="ChEBI" id="CHEBI:30616"/>
    </ligand>
</feature>
<evidence type="ECO:0000256" key="8">
    <source>
        <dbReference type="ARBA" id="ARBA00022777"/>
    </source>
</evidence>
<dbReference type="PROSITE" id="PS50011">
    <property type="entry name" value="PROTEIN_KINASE_DOM"/>
    <property type="match status" value="2"/>
</dbReference>
<name>A0AAV5IIF9_9ROSI</name>
<dbReference type="GO" id="GO:0004674">
    <property type="term" value="F:protein serine/threonine kinase activity"/>
    <property type="evidence" value="ECO:0007669"/>
    <property type="project" value="UniProtKB-KW"/>
</dbReference>
<evidence type="ECO:0000313" key="18">
    <source>
        <dbReference type="EMBL" id="GKU97607.1"/>
    </source>
</evidence>
<dbReference type="InterPro" id="IPR011009">
    <property type="entry name" value="Kinase-like_dom_sf"/>
</dbReference>
<dbReference type="Pfam" id="PF07714">
    <property type="entry name" value="PK_Tyr_Ser-Thr"/>
    <property type="match status" value="1"/>
</dbReference>
<evidence type="ECO:0000256" key="6">
    <source>
        <dbReference type="ARBA" id="ARBA00022729"/>
    </source>
</evidence>
<evidence type="ECO:0000256" key="12">
    <source>
        <dbReference type="ARBA" id="ARBA00023180"/>
    </source>
</evidence>
<gene>
    <name evidence="18" type="ORF">SLEP1_g10734</name>
</gene>
<evidence type="ECO:0000259" key="17">
    <source>
        <dbReference type="PROSITE" id="PS50011"/>
    </source>
</evidence>
<comment type="subcellular location">
    <subcellularLocation>
        <location evidence="1">Membrane</location>
        <topology evidence="1">Single-pass type I membrane protein</topology>
    </subcellularLocation>
</comment>
<evidence type="ECO:0000256" key="14">
    <source>
        <dbReference type="ARBA" id="ARBA00048679"/>
    </source>
</evidence>
<dbReference type="FunFam" id="3.30.200.20:FF:000644">
    <property type="entry name" value="Suppressor of npr1-1 constitutive 4"/>
    <property type="match status" value="2"/>
</dbReference>
<feature type="transmembrane region" description="Helical" evidence="16">
    <location>
        <begin position="338"/>
        <end position="361"/>
    </location>
</feature>
<keyword evidence="9 15" id="KW-0067">ATP-binding</keyword>
<dbReference type="Pfam" id="PF00069">
    <property type="entry name" value="Pkinase"/>
    <property type="match status" value="1"/>
</dbReference>
<dbReference type="GO" id="GO:0005524">
    <property type="term" value="F:ATP binding"/>
    <property type="evidence" value="ECO:0007669"/>
    <property type="project" value="UniProtKB-UniRule"/>
</dbReference>
<dbReference type="InterPro" id="IPR017441">
    <property type="entry name" value="Protein_kinase_ATP_BS"/>
</dbReference>
<dbReference type="PROSITE" id="PS00108">
    <property type="entry name" value="PROTEIN_KINASE_ST"/>
    <property type="match status" value="1"/>
</dbReference>
<dbReference type="Proteomes" id="UP001054252">
    <property type="component" value="Unassembled WGS sequence"/>
</dbReference>
<evidence type="ECO:0000256" key="5">
    <source>
        <dbReference type="ARBA" id="ARBA00022692"/>
    </source>
</evidence>
<dbReference type="PROSITE" id="PS00107">
    <property type="entry name" value="PROTEIN_KINASE_ATP"/>
    <property type="match status" value="2"/>
</dbReference>
<keyword evidence="7 15" id="KW-0547">Nucleotide-binding</keyword>
<keyword evidence="11 16" id="KW-0472">Membrane</keyword>
<comment type="caution">
    <text evidence="18">The sequence shown here is derived from an EMBL/GenBank/DDBJ whole genome shotgun (WGS) entry which is preliminary data.</text>
</comment>
<keyword evidence="10 16" id="KW-1133">Transmembrane helix</keyword>
<evidence type="ECO:0000256" key="7">
    <source>
        <dbReference type="ARBA" id="ARBA00022741"/>
    </source>
</evidence>
<keyword evidence="19" id="KW-1185">Reference proteome</keyword>
<reference evidence="18 19" key="1">
    <citation type="journal article" date="2021" name="Commun. Biol.">
        <title>The genome of Shorea leprosula (Dipterocarpaceae) highlights the ecological relevance of drought in aseasonal tropical rainforests.</title>
        <authorList>
            <person name="Ng K.K.S."/>
            <person name="Kobayashi M.J."/>
            <person name="Fawcett J.A."/>
            <person name="Hatakeyama M."/>
            <person name="Paape T."/>
            <person name="Ng C.H."/>
            <person name="Ang C.C."/>
            <person name="Tnah L.H."/>
            <person name="Lee C.T."/>
            <person name="Nishiyama T."/>
            <person name="Sese J."/>
            <person name="O'Brien M.J."/>
            <person name="Copetti D."/>
            <person name="Mohd Noor M.I."/>
            <person name="Ong R.C."/>
            <person name="Putra M."/>
            <person name="Sireger I.Z."/>
            <person name="Indrioko S."/>
            <person name="Kosugi Y."/>
            <person name="Izuno A."/>
            <person name="Isagi Y."/>
            <person name="Lee S.L."/>
            <person name="Shimizu K.K."/>
        </authorList>
    </citation>
    <scope>NUCLEOTIDE SEQUENCE [LARGE SCALE GENOMIC DNA]</scope>
    <source>
        <strain evidence="18">214</strain>
    </source>
</reference>
<dbReference type="GO" id="GO:0016020">
    <property type="term" value="C:membrane"/>
    <property type="evidence" value="ECO:0007669"/>
    <property type="project" value="UniProtKB-SubCell"/>
</dbReference>
<evidence type="ECO:0000256" key="3">
    <source>
        <dbReference type="ARBA" id="ARBA00022527"/>
    </source>
</evidence>
<evidence type="ECO:0000256" key="4">
    <source>
        <dbReference type="ARBA" id="ARBA00022679"/>
    </source>
</evidence>
<evidence type="ECO:0000256" key="2">
    <source>
        <dbReference type="ARBA" id="ARBA00012513"/>
    </source>
</evidence>
<keyword evidence="5 16" id="KW-0812">Transmembrane</keyword>
<feature type="transmembrane region" description="Helical" evidence="16">
    <location>
        <begin position="20"/>
        <end position="41"/>
    </location>
</feature>
<feature type="domain" description="Protein kinase" evidence="17">
    <location>
        <begin position="415"/>
        <end position="614"/>
    </location>
</feature>
<dbReference type="InterPro" id="IPR001245">
    <property type="entry name" value="Ser-Thr/Tyr_kinase_cat_dom"/>
</dbReference>
<evidence type="ECO:0000256" key="9">
    <source>
        <dbReference type="ARBA" id="ARBA00022840"/>
    </source>
</evidence>
<dbReference type="FunFam" id="1.10.510.10:FF:001023">
    <property type="entry name" value="Os07g0541700 protein"/>
    <property type="match status" value="1"/>
</dbReference>
<evidence type="ECO:0000256" key="11">
    <source>
        <dbReference type="ARBA" id="ARBA00023136"/>
    </source>
</evidence>
<dbReference type="SMART" id="SM00220">
    <property type="entry name" value="S_TKc"/>
    <property type="match status" value="1"/>
</dbReference>
<dbReference type="SUPFAM" id="SSF56112">
    <property type="entry name" value="Protein kinase-like (PK-like)"/>
    <property type="match status" value="2"/>
</dbReference>
<keyword evidence="12" id="KW-0325">Glycoprotein</keyword>
<comment type="catalytic activity">
    <reaction evidence="13">
        <text>L-threonyl-[protein] + ATP = O-phospho-L-threonyl-[protein] + ADP + H(+)</text>
        <dbReference type="Rhea" id="RHEA:46608"/>
        <dbReference type="Rhea" id="RHEA-COMP:11060"/>
        <dbReference type="Rhea" id="RHEA-COMP:11605"/>
        <dbReference type="ChEBI" id="CHEBI:15378"/>
        <dbReference type="ChEBI" id="CHEBI:30013"/>
        <dbReference type="ChEBI" id="CHEBI:30616"/>
        <dbReference type="ChEBI" id="CHEBI:61977"/>
        <dbReference type="ChEBI" id="CHEBI:456216"/>
        <dbReference type="EC" id="2.7.11.1"/>
    </reaction>
</comment>
<evidence type="ECO:0000313" key="19">
    <source>
        <dbReference type="Proteomes" id="UP001054252"/>
    </source>
</evidence>
<sequence>MAASSHHFSGKRSSDWKFKLILGVAVPAAVAVAISFVVLLFKFKGELSLGSKTLNFGQIRKTKMNDEQVEALILEFGNSLAPKRFSYSDIKKITNSFSEKLGQGGYGSVYKGTLLDGRVVAVKVLKKSEGDGQEFINEVASISRTSHVNIVTLLGFCYQRSKRALIYEFMPNGSLDKFIYNQGSSEENNRLDIKTLYEIAVGIAQGLEYLHKGCNTRILHFDIKPHNILLDKNFCPKISDFGLSKLCETRESIVSMMGTRGTLGYIAPEVDDKACQKCLDSKGKCGIGFDNQTVCYCLGSSTSLAECPPLPANMPATISPPAAANKPGNRSSNSKFKLILGVAVPAAVAVAVAISFVVLLFKFKEELSSGLKTLYFGQIRKTKMDHERVEAFILKFGNSLAPKRFSYSDIKKITNSFSENLGQGGYGSVYKGTLLDGRVVAVKVLKKSKGDGQEFINEVASISRTSHVNIVTLLGFCYQRSKRALIYEFMPNGSLDKFIYNQGSSEENYRLDIKNLYEIAVGIAQGLEYLHKARAAHLSAHARPLHLVFKFCTSCSSLAFDLGSSCLSFALRARPLKLMADLDCKCLNSATRAKVLHFVLDLCSLALHAQPLQL</sequence>
<dbReference type="InterPro" id="IPR045874">
    <property type="entry name" value="LRK10/LRL21-25-like"/>
</dbReference>
<evidence type="ECO:0000256" key="13">
    <source>
        <dbReference type="ARBA" id="ARBA00047899"/>
    </source>
</evidence>
<feature type="domain" description="Protein kinase" evidence="17">
    <location>
        <begin position="95"/>
        <end position="418"/>
    </location>
</feature>
<keyword evidence="4" id="KW-0808">Transferase</keyword>
<keyword evidence="3" id="KW-0723">Serine/threonine-protein kinase</keyword>
<keyword evidence="8" id="KW-0418">Kinase</keyword>
<organism evidence="18 19">
    <name type="scientific">Rubroshorea leprosula</name>
    <dbReference type="NCBI Taxonomy" id="152421"/>
    <lineage>
        <taxon>Eukaryota</taxon>
        <taxon>Viridiplantae</taxon>
        <taxon>Streptophyta</taxon>
        <taxon>Embryophyta</taxon>
        <taxon>Tracheophyta</taxon>
        <taxon>Spermatophyta</taxon>
        <taxon>Magnoliopsida</taxon>
        <taxon>eudicotyledons</taxon>
        <taxon>Gunneridae</taxon>
        <taxon>Pentapetalae</taxon>
        <taxon>rosids</taxon>
        <taxon>malvids</taxon>
        <taxon>Malvales</taxon>
        <taxon>Dipterocarpaceae</taxon>
        <taxon>Rubroshorea</taxon>
    </lineage>
</organism>
<dbReference type="EMBL" id="BPVZ01000011">
    <property type="protein sequence ID" value="GKU97607.1"/>
    <property type="molecule type" value="Genomic_DNA"/>
</dbReference>
<dbReference type="InterPro" id="IPR000719">
    <property type="entry name" value="Prot_kinase_dom"/>
</dbReference>